<dbReference type="KEGG" id="lrug:AB8B22_03580"/>
<keyword evidence="4" id="KW-0175">Coiled coil</keyword>
<dbReference type="EMBL" id="CP165644">
    <property type="protein sequence ID" value="XDU67507.1"/>
    <property type="molecule type" value="Genomic_DNA"/>
</dbReference>
<keyword evidence="3" id="KW-0694">RNA-binding</keyword>
<proteinExistence type="inferred from homology"/>
<evidence type="ECO:0000256" key="2">
    <source>
        <dbReference type="ARBA" id="ARBA00023235"/>
    </source>
</evidence>
<dbReference type="InterPro" id="IPR020103">
    <property type="entry name" value="PsdUridine_synth_cat_dom_sf"/>
</dbReference>
<accession>A0AB39VID6</accession>
<feature type="coiled-coil region" evidence="4">
    <location>
        <begin position="181"/>
        <end position="208"/>
    </location>
</feature>
<dbReference type="CDD" id="cd00165">
    <property type="entry name" value="S4"/>
    <property type="match status" value="1"/>
</dbReference>
<feature type="domain" description="RNA-binding S4" evidence="5">
    <location>
        <begin position="15"/>
        <end position="76"/>
    </location>
</feature>
<evidence type="ECO:0000259" key="5">
    <source>
        <dbReference type="SMART" id="SM00363"/>
    </source>
</evidence>
<dbReference type="RefSeq" id="WP_369711687.1">
    <property type="nucleotide sequence ID" value="NZ_CP165644.1"/>
</dbReference>
<dbReference type="Pfam" id="PF00849">
    <property type="entry name" value="PseudoU_synth_2"/>
    <property type="match status" value="1"/>
</dbReference>
<dbReference type="SUPFAM" id="SSF55174">
    <property type="entry name" value="Alpha-L RNA-binding motif"/>
    <property type="match status" value="1"/>
</dbReference>
<evidence type="ECO:0000256" key="4">
    <source>
        <dbReference type="SAM" id="Coils"/>
    </source>
</evidence>
<evidence type="ECO:0000256" key="3">
    <source>
        <dbReference type="PROSITE-ProRule" id="PRU00182"/>
    </source>
</evidence>
<dbReference type="InterPro" id="IPR036986">
    <property type="entry name" value="S4_RNA-bd_sf"/>
</dbReference>
<dbReference type="InterPro" id="IPR002942">
    <property type="entry name" value="S4_RNA-bd"/>
</dbReference>
<dbReference type="SMART" id="SM00363">
    <property type="entry name" value="S4"/>
    <property type="match status" value="1"/>
</dbReference>
<name>A0AB39VID6_9FUSO</name>
<dbReference type="InterPro" id="IPR050188">
    <property type="entry name" value="RluA_PseudoU_synthase"/>
</dbReference>
<dbReference type="GO" id="GO:0120159">
    <property type="term" value="F:rRNA pseudouridine synthase activity"/>
    <property type="evidence" value="ECO:0007669"/>
    <property type="project" value="UniProtKB-ARBA"/>
</dbReference>
<dbReference type="AlphaFoldDB" id="A0AB39VID6"/>
<dbReference type="GO" id="GO:0003723">
    <property type="term" value="F:RNA binding"/>
    <property type="evidence" value="ECO:0007669"/>
    <property type="project" value="UniProtKB-KW"/>
</dbReference>
<organism evidence="6">
    <name type="scientific">Leptotrichia rugosa</name>
    <dbReference type="NCBI Taxonomy" id="3239302"/>
    <lineage>
        <taxon>Bacteria</taxon>
        <taxon>Fusobacteriati</taxon>
        <taxon>Fusobacteriota</taxon>
        <taxon>Fusobacteriia</taxon>
        <taxon>Fusobacteriales</taxon>
        <taxon>Leptotrichiaceae</taxon>
        <taxon>Leptotrichia</taxon>
    </lineage>
</organism>
<dbReference type="Gene3D" id="3.30.2350.10">
    <property type="entry name" value="Pseudouridine synthase"/>
    <property type="match status" value="1"/>
</dbReference>
<keyword evidence="2" id="KW-0413">Isomerase</keyword>
<evidence type="ECO:0000313" key="6">
    <source>
        <dbReference type="EMBL" id="XDU67507.1"/>
    </source>
</evidence>
<dbReference type="CDD" id="cd02869">
    <property type="entry name" value="PseudoU_synth_RluA_like"/>
    <property type="match status" value="1"/>
</dbReference>
<comment type="similarity">
    <text evidence="1">Belongs to the pseudouridine synthase RluA family.</text>
</comment>
<sequence>MEEKKVVVNSEMENMRLDRYLRKQFKNESLSKIFSAIRNGDVKVNAKKSKESYRLSLGDILTIKMLKSSEKKENNFEKIKIKKENIENYKKMIIFENKDFFIVNKKEKVAMHKGTGHSYGLSEVFKKIYQNKNINFSNRLDYDTSGLVIGCKNLKFLRYISEKIRNNEVKKKYFAIVQNNNKKNTNNIDNVNIKIKELKELKKENKLNFKIENYLTTEKNGVIVSDSPISKDSKKSITYFKEKKLAHLKNFELLKDKKNIVLDIDLVTGRKHQIRAQLANAGLPIIGDSKYGKKGEKFYLCCYFVSFDNFKFSIESEVFI</sequence>
<dbReference type="GO" id="GO:0000455">
    <property type="term" value="P:enzyme-directed rRNA pseudouridine synthesis"/>
    <property type="evidence" value="ECO:0007669"/>
    <property type="project" value="UniProtKB-ARBA"/>
</dbReference>
<dbReference type="PANTHER" id="PTHR21600:SF83">
    <property type="entry name" value="PSEUDOURIDYLATE SYNTHASE RPUSD4, MITOCHONDRIAL"/>
    <property type="match status" value="1"/>
</dbReference>
<protein>
    <submittedName>
        <fullName evidence="6">Pseudouridine synthase</fullName>
    </submittedName>
</protein>
<dbReference type="Gene3D" id="3.10.290.10">
    <property type="entry name" value="RNA-binding S4 domain"/>
    <property type="match status" value="1"/>
</dbReference>
<dbReference type="PROSITE" id="PS50889">
    <property type="entry name" value="S4"/>
    <property type="match status" value="1"/>
</dbReference>
<dbReference type="Pfam" id="PF01479">
    <property type="entry name" value="S4"/>
    <property type="match status" value="1"/>
</dbReference>
<gene>
    <name evidence="6" type="ORF">AB8B22_03580</name>
</gene>
<dbReference type="InterPro" id="IPR006145">
    <property type="entry name" value="PsdUridine_synth_RsuA/RluA"/>
</dbReference>
<reference evidence="6" key="1">
    <citation type="submission" date="2024-07" db="EMBL/GenBank/DDBJ databases">
        <authorList>
            <person name="Li X.-J."/>
            <person name="Wang X."/>
        </authorList>
    </citation>
    <scope>NUCLEOTIDE SEQUENCE</scope>
    <source>
        <strain evidence="6">HSP-334</strain>
    </source>
</reference>
<evidence type="ECO:0000256" key="1">
    <source>
        <dbReference type="ARBA" id="ARBA00010876"/>
    </source>
</evidence>
<dbReference type="SUPFAM" id="SSF55120">
    <property type="entry name" value="Pseudouridine synthase"/>
    <property type="match status" value="1"/>
</dbReference>
<dbReference type="PANTHER" id="PTHR21600">
    <property type="entry name" value="MITOCHONDRIAL RNA PSEUDOURIDINE SYNTHASE"/>
    <property type="match status" value="1"/>
</dbReference>